<accession>A0ABV6CKY9</accession>
<name>A0ABV6CKY9_9RHOB</name>
<dbReference type="EMBL" id="JBHLWQ010000130">
    <property type="protein sequence ID" value="MFC0201404.1"/>
    <property type="molecule type" value="Genomic_DNA"/>
</dbReference>
<dbReference type="PANTHER" id="PTHR37292">
    <property type="entry name" value="VNG6097C"/>
    <property type="match status" value="1"/>
</dbReference>
<evidence type="ECO:0000313" key="1">
    <source>
        <dbReference type="EMBL" id="MFC0201404.1"/>
    </source>
</evidence>
<keyword evidence="2" id="KW-1185">Reference proteome</keyword>
<comment type="caution">
    <text evidence="1">The sequence shown here is derived from an EMBL/GenBank/DDBJ whole genome shotgun (WGS) entry which is preliminary data.</text>
</comment>
<sequence>MAGRYSSSLESKLAQDISRVDVILASGSPEYDWGVDISPKFIVENGSFNAGRSFVKAILCVFAYHRPLSFRDNGIVQISNYWLKQANSKNYHHFFPRAFLRKKKFEEWYANNVVNINIVDDYLNKREIGSKAPSKYMSDFSRDNSDIERTMRTHVINGIADFGIYEDDYDTFMQKRSEAISKELKKRLIKRRVDDLGQAQNSADLQEDEAA</sequence>
<evidence type="ECO:0000313" key="2">
    <source>
        <dbReference type="Proteomes" id="UP001589795"/>
    </source>
</evidence>
<proteinExistence type="predicted"/>
<organism evidence="1 2">
    <name type="scientific">Paracoccus rhizosphaerae</name>
    <dbReference type="NCBI Taxonomy" id="1133347"/>
    <lineage>
        <taxon>Bacteria</taxon>
        <taxon>Pseudomonadati</taxon>
        <taxon>Pseudomonadota</taxon>
        <taxon>Alphaproteobacteria</taxon>
        <taxon>Rhodobacterales</taxon>
        <taxon>Paracoccaceae</taxon>
        <taxon>Paracoccus</taxon>
    </lineage>
</organism>
<dbReference type="PANTHER" id="PTHR37292:SF2">
    <property type="entry name" value="DUF262 DOMAIN-CONTAINING PROTEIN"/>
    <property type="match status" value="1"/>
</dbReference>
<reference evidence="1 2" key="1">
    <citation type="submission" date="2024-09" db="EMBL/GenBank/DDBJ databases">
        <authorList>
            <person name="Sun Q."/>
            <person name="Mori K."/>
        </authorList>
    </citation>
    <scope>NUCLEOTIDE SEQUENCE [LARGE SCALE GENOMIC DNA]</scope>
    <source>
        <strain evidence="1 2">CCM 7904</strain>
    </source>
</reference>
<dbReference type="Proteomes" id="UP001589795">
    <property type="component" value="Unassembled WGS sequence"/>
</dbReference>
<protein>
    <submittedName>
        <fullName evidence="1">Uncharacterized protein</fullName>
    </submittedName>
</protein>
<dbReference type="RefSeq" id="WP_265508951.1">
    <property type="nucleotide sequence ID" value="NZ_JAOTBE010000166.1"/>
</dbReference>
<gene>
    <name evidence="1" type="ORF">ACFFIZ_14075</name>
</gene>